<reference evidence="2 3" key="1">
    <citation type="submission" date="2015-01" db="EMBL/GenBank/DDBJ databases">
        <title>Draft genome sequences of the supercritical CO2 tolerant bacteria Bacillus subterraneus MITOT1 and Bacillus cereus MIT0214.</title>
        <authorList>
            <person name="Peet K.C."/>
            <person name="Thompson J.R."/>
        </authorList>
    </citation>
    <scope>NUCLEOTIDE SEQUENCE [LARGE SCALE GENOMIC DNA]</scope>
    <source>
        <strain evidence="2 3">MITOT1</strain>
    </source>
</reference>
<evidence type="ECO:0000313" key="2">
    <source>
        <dbReference type="EMBL" id="KIY20981.1"/>
    </source>
</evidence>
<feature type="domain" description="NERD" evidence="1">
    <location>
        <begin position="41"/>
        <end position="157"/>
    </location>
</feature>
<dbReference type="OrthoDB" id="569879at2"/>
<dbReference type="Proteomes" id="UP000032512">
    <property type="component" value="Unassembled WGS sequence"/>
</dbReference>
<protein>
    <recommendedName>
        <fullName evidence="1">NERD domain-containing protein</fullName>
    </recommendedName>
</protein>
<proteinExistence type="predicted"/>
<dbReference type="EMBL" id="JXIQ01000141">
    <property type="protein sequence ID" value="KIY20981.1"/>
    <property type="molecule type" value="Genomic_DNA"/>
</dbReference>
<name>A0A0D6Z7H5_9BACI</name>
<gene>
    <name evidence="2" type="ORF">UB32_16325</name>
</gene>
<evidence type="ECO:0000259" key="1">
    <source>
        <dbReference type="PROSITE" id="PS50965"/>
    </source>
</evidence>
<keyword evidence="3" id="KW-1185">Reference proteome</keyword>
<dbReference type="RefSeq" id="WP_044395670.1">
    <property type="nucleotide sequence ID" value="NZ_JXIQ01000141.1"/>
</dbReference>
<dbReference type="InterPro" id="IPR011528">
    <property type="entry name" value="NERD"/>
</dbReference>
<evidence type="ECO:0000313" key="3">
    <source>
        <dbReference type="Proteomes" id="UP000032512"/>
    </source>
</evidence>
<organism evidence="2 3">
    <name type="scientific">Mesobacillus subterraneus</name>
    <dbReference type="NCBI Taxonomy" id="285983"/>
    <lineage>
        <taxon>Bacteria</taxon>
        <taxon>Bacillati</taxon>
        <taxon>Bacillota</taxon>
        <taxon>Bacilli</taxon>
        <taxon>Bacillales</taxon>
        <taxon>Bacillaceae</taxon>
        <taxon>Mesobacillus</taxon>
    </lineage>
</organism>
<comment type="caution">
    <text evidence="2">The sequence shown here is derived from an EMBL/GenBank/DDBJ whole genome shotgun (WGS) entry which is preliminary data.</text>
</comment>
<dbReference type="PATRIC" id="fig|285983.3.peg.2379"/>
<dbReference type="AlphaFoldDB" id="A0A0D6Z7H5"/>
<dbReference type="Pfam" id="PF08378">
    <property type="entry name" value="NERD"/>
    <property type="match status" value="1"/>
</dbReference>
<dbReference type="PROSITE" id="PS50965">
    <property type="entry name" value="NERD"/>
    <property type="match status" value="1"/>
</dbReference>
<accession>A0A0D6Z7H5</accession>
<sequence>MIVKKREIPLRILIDEALLRRLPLNHPKRTEITQDLLIRRAGFKGEQDMDYYLSLLDDSEFYILQNIRLPLGNNHFQIDFLLLSITFILLIENKNMPGYIEFDADFNQVIRRNNGKTEIYDDPVLQVKRQLIQLAHWLKLNHFTIPPLEFLVTYSNQGSILQNPTKNEEIYKRVCKGGAAVMKIEEFKNRNTKEIFSQKDIKRLVKFLIKSHEPEGSHLNKFSLSSADFVLGVACPSCSRLYMERISGSWHCANCGTSSSDAHVQTIMDYFLIGNPSITNKQLRLLLKLPSDKTASRLLLNTKLPFSGTTKNRVYFPK</sequence>